<dbReference type="InterPro" id="IPR002051">
    <property type="entry name" value="Haem_Oase"/>
</dbReference>
<dbReference type="EC" id="1.14.14.18" evidence="2"/>
<keyword evidence="6 9" id="KW-0408">Iron</keyword>
<dbReference type="InterPro" id="IPR016084">
    <property type="entry name" value="Haem_Oase-like_multi-hlx"/>
</dbReference>
<protein>
    <recommendedName>
        <fullName evidence="2">heme oxygenase (biliverdin-producing)</fullName>
        <ecNumber evidence="2">1.14.14.18</ecNumber>
    </recommendedName>
</protein>
<feature type="binding site" evidence="8">
    <location>
        <position position="124"/>
    </location>
    <ligand>
        <name>heme b</name>
        <dbReference type="ChEBI" id="CHEBI:60344"/>
    </ligand>
</feature>
<evidence type="ECO:0000256" key="1">
    <source>
        <dbReference type="ARBA" id="ARBA00006134"/>
    </source>
</evidence>
<dbReference type="Gene3D" id="1.20.910.10">
    <property type="entry name" value="Heme oxygenase-like"/>
    <property type="match status" value="1"/>
</dbReference>
<evidence type="ECO:0000256" key="6">
    <source>
        <dbReference type="ARBA" id="ARBA00023004"/>
    </source>
</evidence>
<evidence type="ECO:0000256" key="10">
    <source>
        <dbReference type="SAM" id="MobiDB-lite"/>
    </source>
</evidence>
<dbReference type="GO" id="GO:0042167">
    <property type="term" value="P:heme catabolic process"/>
    <property type="evidence" value="ECO:0007669"/>
    <property type="project" value="TreeGrafter"/>
</dbReference>
<dbReference type="GO" id="GO:0046872">
    <property type="term" value="F:metal ion binding"/>
    <property type="evidence" value="ECO:0007669"/>
    <property type="project" value="UniProtKB-KW"/>
</dbReference>
<gene>
    <name evidence="11" type="ORF">ENR64_26115</name>
</gene>
<dbReference type="InterPro" id="IPR018207">
    <property type="entry name" value="Haem_oxygenase_CS"/>
</dbReference>
<evidence type="ECO:0000256" key="3">
    <source>
        <dbReference type="ARBA" id="ARBA00022617"/>
    </source>
</evidence>
<feature type="compositionally biased region" description="Basic and acidic residues" evidence="10">
    <location>
        <begin position="245"/>
        <end position="256"/>
    </location>
</feature>
<feature type="binding site" description="axial binding residue" evidence="9">
    <location>
        <position position="16"/>
    </location>
    <ligand>
        <name>heme b</name>
        <dbReference type="ChEBI" id="CHEBI:60344"/>
    </ligand>
    <ligandPart>
        <name>Fe</name>
        <dbReference type="ChEBI" id="CHEBI:18248"/>
    </ligandPart>
</feature>
<keyword evidence="4 9" id="KW-0479">Metal-binding</keyword>
<evidence type="ECO:0000256" key="4">
    <source>
        <dbReference type="ARBA" id="ARBA00022723"/>
    </source>
</evidence>
<keyword evidence="5" id="KW-0560">Oxidoreductase</keyword>
<sequence>MTSLSLALREGTAHAHTLSENTAFMKCFLKGIVEWEPFRKLLANLYYVYTTLESEIQNRCDDPILAAINFPEINRVDSLEKDLEFYYGENWREQITPSPAGIIYVNRIREVANTDPALLIAHSYTRYMGDLSGGQALKNIIRSALNLPPNQGTALHEFEQLPTLDDKRNFKERYRQTLDGLALDDATIRRIVEEANHAFALNRDVMHELEPDVKAAIGDHTFDLLTRQDKPGSTEHAMRHAHAHASSERPTADYAI</sequence>
<accession>A0A7C3KKA5</accession>
<dbReference type="SUPFAM" id="SSF48613">
    <property type="entry name" value="Heme oxygenase-like"/>
    <property type="match status" value="1"/>
</dbReference>
<comment type="catalytic activity">
    <reaction evidence="7">
        <text>heme b + 3 reduced [NADPH--hemoprotein reductase] + 3 O2 = biliverdin IXalpha + CO + Fe(2+) + 3 oxidized [NADPH--hemoprotein reductase] + 3 H2O + H(+)</text>
        <dbReference type="Rhea" id="RHEA:21764"/>
        <dbReference type="Rhea" id="RHEA-COMP:11964"/>
        <dbReference type="Rhea" id="RHEA-COMP:11965"/>
        <dbReference type="ChEBI" id="CHEBI:15377"/>
        <dbReference type="ChEBI" id="CHEBI:15378"/>
        <dbReference type="ChEBI" id="CHEBI:15379"/>
        <dbReference type="ChEBI" id="CHEBI:17245"/>
        <dbReference type="ChEBI" id="CHEBI:29033"/>
        <dbReference type="ChEBI" id="CHEBI:57618"/>
        <dbReference type="ChEBI" id="CHEBI:57991"/>
        <dbReference type="ChEBI" id="CHEBI:58210"/>
        <dbReference type="ChEBI" id="CHEBI:60344"/>
        <dbReference type="EC" id="1.14.14.18"/>
    </reaction>
</comment>
<evidence type="ECO:0000256" key="8">
    <source>
        <dbReference type="PIRSR" id="PIRSR000343-1"/>
    </source>
</evidence>
<dbReference type="GO" id="GO:0004392">
    <property type="term" value="F:heme oxygenase (decyclizing) activity"/>
    <property type="evidence" value="ECO:0007669"/>
    <property type="project" value="UniProtKB-EC"/>
</dbReference>
<comment type="similarity">
    <text evidence="1">Belongs to the heme oxygenase family.</text>
</comment>
<dbReference type="GO" id="GO:0006788">
    <property type="term" value="P:heme oxidation"/>
    <property type="evidence" value="ECO:0007669"/>
    <property type="project" value="InterPro"/>
</dbReference>
<feature type="region of interest" description="Disordered" evidence="10">
    <location>
        <begin position="226"/>
        <end position="256"/>
    </location>
</feature>
<dbReference type="EMBL" id="DSRU01000378">
    <property type="protein sequence ID" value="HFN01163.1"/>
    <property type="molecule type" value="Genomic_DNA"/>
</dbReference>
<evidence type="ECO:0000256" key="5">
    <source>
        <dbReference type="ARBA" id="ARBA00023002"/>
    </source>
</evidence>
<dbReference type="AlphaFoldDB" id="A0A7C3KKA5"/>
<feature type="binding site" evidence="8">
    <location>
        <position position="175"/>
    </location>
    <ligand>
        <name>heme b</name>
        <dbReference type="ChEBI" id="CHEBI:60344"/>
    </ligand>
</feature>
<dbReference type="GO" id="GO:0020037">
    <property type="term" value="F:heme binding"/>
    <property type="evidence" value="ECO:0007669"/>
    <property type="project" value="TreeGrafter"/>
</dbReference>
<dbReference type="Pfam" id="PF01126">
    <property type="entry name" value="Heme_oxygenase"/>
    <property type="match status" value="1"/>
</dbReference>
<name>A0A7C3KKA5_9CYAN</name>
<feature type="binding site" evidence="8">
    <location>
        <position position="9"/>
    </location>
    <ligand>
        <name>heme b</name>
        <dbReference type="ChEBI" id="CHEBI:60344"/>
    </ligand>
</feature>
<evidence type="ECO:0000256" key="9">
    <source>
        <dbReference type="PIRSR" id="PIRSR000343-2"/>
    </source>
</evidence>
<dbReference type="PANTHER" id="PTHR10720">
    <property type="entry name" value="HEME OXYGENASE"/>
    <property type="match status" value="1"/>
</dbReference>
<reference evidence="11" key="1">
    <citation type="journal article" date="2020" name="mSystems">
        <title>Genome- and Community-Level Interaction Insights into Carbon Utilization and Element Cycling Functions of Hydrothermarchaeota in Hydrothermal Sediment.</title>
        <authorList>
            <person name="Zhou Z."/>
            <person name="Liu Y."/>
            <person name="Xu W."/>
            <person name="Pan J."/>
            <person name="Luo Z.H."/>
            <person name="Li M."/>
        </authorList>
    </citation>
    <scope>NUCLEOTIDE SEQUENCE [LARGE SCALE GENOMIC DNA]</scope>
    <source>
        <strain evidence="11">SpSt-418</strain>
    </source>
</reference>
<organism evidence="11">
    <name type="scientific">Oscillatoriales cyanobacterium SpSt-418</name>
    <dbReference type="NCBI Taxonomy" id="2282169"/>
    <lineage>
        <taxon>Bacteria</taxon>
        <taxon>Bacillati</taxon>
        <taxon>Cyanobacteriota</taxon>
        <taxon>Cyanophyceae</taxon>
        <taxon>Oscillatoriophycideae</taxon>
        <taxon>Oscillatoriales</taxon>
    </lineage>
</organism>
<evidence type="ECO:0000256" key="7">
    <source>
        <dbReference type="ARBA" id="ARBA00048328"/>
    </source>
</evidence>
<proteinExistence type="inferred from homology"/>
<dbReference type="CDD" id="cd19165">
    <property type="entry name" value="HemeO"/>
    <property type="match status" value="1"/>
</dbReference>
<dbReference type="GO" id="GO:0006979">
    <property type="term" value="P:response to oxidative stress"/>
    <property type="evidence" value="ECO:0007669"/>
    <property type="project" value="TreeGrafter"/>
</dbReference>
<evidence type="ECO:0000256" key="2">
    <source>
        <dbReference type="ARBA" id="ARBA00012360"/>
    </source>
</evidence>
<evidence type="ECO:0000313" key="11">
    <source>
        <dbReference type="EMBL" id="HFN01163.1"/>
    </source>
</evidence>
<dbReference type="PRINTS" id="PR00088">
    <property type="entry name" value="HAEMOXYGNASE"/>
</dbReference>
<dbReference type="PIRSF" id="PIRSF000343">
    <property type="entry name" value="Haem_Oase"/>
    <property type="match status" value="1"/>
</dbReference>
<comment type="caution">
    <text evidence="11">The sequence shown here is derived from an EMBL/GenBank/DDBJ whole genome shotgun (WGS) entry which is preliminary data.</text>
</comment>
<dbReference type="PROSITE" id="PS00593">
    <property type="entry name" value="HEME_OXYGENASE"/>
    <property type="match status" value="1"/>
</dbReference>
<dbReference type="PANTHER" id="PTHR10720:SF0">
    <property type="entry name" value="HEME OXYGENASE"/>
    <property type="match status" value="1"/>
</dbReference>
<dbReference type="InterPro" id="IPR016053">
    <property type="entry name" value="Haem_Oase-like"/>
</dbReference>
<feature type="compositionally biased region" description="Basic and acidic residues" evidence="10">
    <location>
        <begin position="226"/>
        <end position="238"/>
    </location>
</feature>
<keyword evidence="3 8" id="KW-0349">Heme</keyword>